<evidence type="ECO:0000313" key="2">
    <source>
        <dbReference type="EMBL" id="OYR87176.1"/>
    </source>
</evidence>
<gene>
    <name evidence="2" type="ORF">CBF53_09330</name>
    <name evidence="3" type="ORF">CBF70_10390</name>
</gene>
<evidence type="ECO:0000259" key="1">
    <source>
        <dbReference type="Pfam" id="PF23961"/>
    </source>
</evidence>
<comment type="caution">
    <text evidence="3">The sequence shown here is derived from an EMBL/GenBank/DDBJ whole genome shotgun (WGS) entry which is preliminary data.</text>
</comment>
<dbReference type="EMBL" id="NGNX01000062">
    <property type="protein sequence ID" value="OYR90047.1"/>
    <property type="molecule type" value="Genomic_DNA"/>
</dbReference>
<dbReference type="EMBL" id="NGNV01000055">
    <property type="protein sequence ID" value="OYR87176.1"/>
    <property type="molecule type" value="Genomic_DNA"/>
</dbReference>
<dbReference type="RefSeq" id="WP_094496171.1">
    <property type="nucleotide sequence ID" value="NZ_NGNV01000055.1"/>
</dbReference>
<accession>A0A256LBR7</accession>
<sequence>MVTSYDYSILYKTFSRLIKNRLNLIMIELNGNGKPPEAPFVAFDIIAPKIPLNFLEDSNAFECVVSFTVYAKRKLEALQLSNTLRSMMGDTETKDILDKSTIVMVERMPIQARYVEETNTYAYMFGFDMRLRLWETYADKHEGLIEHVKYKEETDE</sequence>
<evidence type="ECO:0000313" key="5">
    <source>
        <dbReference type="Proteomes" id="UP000216316"/>
    </source>
</evidence>
<feature type="domain" description="Phage neck terminator protein gp12-like" evidence="1">
    <location>
        <begin position="10"/>
        <end position="137"/>
    </location>
</feature>
<dbReference type="Pfam" id="PF23961">
    <property type="entry name" value="Phage_tail_terminator_9"/>
    <property type="match status" value="1"/>
</dbReference>
<reference evidence="3 4" key="1">
    <citation type="submission" date="2017-04" db="EMBL/GenBank/DDBJ databases">
        <authorList>
            <person name="Afonso C.L."/>
            <person name="Miller P.J."/>
            <person name="Scott M.A."/>
            <person name="Spackman E."/>
            <person name="Goraichik I."/>
            <person name="Dimitrov K.M."/>
            <person name="Suarez D.L."/>
            <person name="Swayne D.E."/>
        </authorList>
    </citation>
    <scope>NUCLEOTIDE SEQUENCE [LARGE SCALE GENOMIC DNA]</scope>
    <source>
        <strain evidence="3 4">609q</strain>
    </source>
</reference>
<dbReference type="NCBIfam" id="NF047498">
    <property type="entry name" value="LIC_12616_fam"/>
    <property type="match status" value="1"/>
</dbReference>
<dbReference type="InterPro" id="IPR057087">
    <property type="entry name" value="Gp12-like"/>
</dbReference>
<reference evidence="4 5" key="3">
    <citation type="submission" date="2017-09" db="EMBL/GenBank/DDBJ databases">
        <title>Tripartite evolution among Lactobacillus johnsonii, Lactobacillus taiwanensis, Lactobacillus reuteri and their rodent host.</title>
        <authorList>
            <person name="Wang T."/>
            <person name="Knowles S."/>
            <person name="Cheng C."/>
        </authorList>
    </citation>
    <scope>NUCLEOTIDE SEQUENCE [LARGE SCALE GENOMIC DNA]</scope>
    <source>
        <strain evidence="3 4">609q</strain>
        <strain evidence="2 5">609u</strain>
    </source>
</reference>
<keyword evidence="5" id="KW-1185">Reference proteome</keyword>
<evidence type="ECO:0000313" key="3">
    <source>
        <dbReference type="EMBL" id="OYR90047.1"/>
    </source>
</evidence>
<dbReference type="Proteomes" id="UP000215828">
    <property type="component" value="Unassembled WGS sequence"/>
</dbReference>
<proteinExistence type="predicted"/>
<organism evidence="3 4">
    <name type="scientific">Lactobacillus taiwanensis</name>
    <dbReference type="NCBI Taxonomy" id="508451"/>
    <lineage>
        <taxon>Bacteria</taxon>
        <taxon>Bacillati</taxon>
        <taxon>Bacillota</taxon>
        <taxon>Bacilli</taxon>
        <taxon>Lactobacillales</taxon>
        <taxon>Lactobacillaceae</taxon>
        <taxon>Lactobacillus</taxon>
    </lineage>
</organism>
<protein>
    <recommendedName>
        <fullName evidence="1">Phage neck terminator protein gp12-like domain-containing protein</fullName>
    </recommendedName>
</protein>
<dbReference type="Proteomes" id="UP000216316">
    <property type="component" value="Unassembled WGS sequence"/>
</dbReference>
<reference evidence="2" key="2">
    <citation type="submission" date="2017-05" db="EMBL/GenBank/DDBJ databases">
        <authorList>
            <person name="Lin X.B."/>
            <person name="Stothard P."/>
            <person name="Tasseva G."/>
            <person name="Walter J."/>
        </authorList>
    </citation>
    <scope>NUCLEOTIDE SEQUENCE</scope>
    <source>
        <strain evidence="2">609u</strain>
    </source>
</reference>
<name>A0A256LBR7_9LACO</name>
<dbReference type="AlphaFoldDB" id="A0A256LBR7"/>
<evidence type="ECO:0000313" key="4">
    <source>
        <dbReference type="Proteomes" id="UP000215828"/>
    </source>
</evidence>